<dbReference type="STRING" id="1123029.SAMN02745172_02699"/>
<dbReference type="InterPro" id="IPR000835">
    <property type="entry name" value="HTH_MarR-typ"/>
</dbReference>
<dbReference type="Proteomes" id="UP000186406">
    <property type="component" value="Unassembled WGS sequence"/>
</dbReference>
<dbReference type="InterPro" id="IPR023187">
    <property type="entry name" value="Tscrpt_reg_MarR-type_CS"/>
</dbReference>
<dbReference type="GO" id="GO:0003677">
    <property type="term" value="F:DNA binding"/>
    <property type="evidence" value="ECO:0007669"/>
    <property type="project" value="UniProtKB-KW"/>
</dbReference>
<dbReference type="AlphaFoldDB" id="A0A1M7ZMB7"/>
<evidence type="ECO:0000313" key="6">
    <source>
        <dbReference type="Proteomes" id="UP000186406"/>
    </source>
</evidence>
<name>A0A1M7ZMB7_9HYPH</name>
<dbReference type="PANTHER" id="PTHR33164:SF44">
    <property type="entry name" value="TRANSCRIPTIONAL REGULATORY PROTEIN"/>
    <property type="match status" value="1"/>
</dbReference>
<evidence type="ECO:0000256" key="2">
    <source>
        <dbReference type="ARBA" id="ARBA00023125"/>
    </source>
</evidence>
<feature type="domain" description="HTH marR-type" evidence="4">
    <location>
        <begin position="65"/>
        <end position="200"/>
    </location>
</feature>
<evidence type="ECO:0000256" key="1">
    <source>
        <dbReference type="ARBA" id="ARBA00023015"/>
    </source>
</evidence>
<keyword evidence="6" id="KW-1185">Reference proteome</keyword>
<protein>
    <submittedName>
        <fullName evidence="5">DNA-binding transcriptional regulator, MarR family</fullName>
    </submittedName>
</protein>
<dbReference type="SMART" id="SM00347">
    <property type="entry name" value="HTH_MARR"/>
    <property type="match status" value="1"/>
</dbReference>
<dbReference type="InterPro" id="IPR036388">
    <property type="entry name" value="WH-like_DNA-bd_sf"/>
</dbReference>
<dbReference type="PANTHER" id="PTHR33164">
    <property type="entry name" value="TRANSCRIPTIONAL REGULATOR, MARR FAMILY"/>
    <property type="match status" value="1"/>
</dbReference>
<keyword evidence="1" id="KW-0805">Transcription regulation</keyword>
<dbReference type="Gene3D" id="1.10.10.10">
    <property type="entry name" value="Winged helix-like DNA-binding domain superfamily/Winged helix DNA-binding domain"/>
    <property type="match status" value="1"/>
</dbReference>
<dbReference type="InterPro" id="IPR039422">
    <property type="entry name" value="MarR/SlyA-like"/>
</dbReference>
<dbReference type="InterPro" id="IPR036390">
    <property type="entry name" value="WH_DNA-bd_sf"/>
</dbReference>
<organism evidence="5 6">
    <name type="scientific">Pseudoxanthobacter soli DSM 19599</name>
    <dbReference type="NCBI Taxonomy" id="1123029"/>
    <lineage>
        <taxon>Bacteria</taxon>
        <taxon>Pseudomonadati</taxon>
        <taxon>Pseudomonadota</taxon>
        <taxon>Alphaproteobacteria</taxon>
        <taxon>Hyphomicrobiales</taxon>
        <taxon>Segnochrobactraceae</taxon>
        <taxon>Pseudoxanthobacter</taxon>
    </lineage>
</organism>
<dbReference type="EMBL" id="FRXO01000005">
    <property type="protein sequence ID" value="SHO66048.1"/>
    <property type="molecule type" value="Genomic_DNA"/>
</dbReference>
<dbReference type="GO" id="GO:0003700">
    <property type="term" value="F:DNA-binding transcription factor activity"/>
    <property type="evidence" value="ECO:0007669"/>
    <property type="project" value="InterPro"/>
</dbReference>
<dbReference type="PROSITE" id="PS50995">
    <property type="entry name" value="HTH_MARR_2"/>
    <property type="match status" value="1"/>
</dbReference>
<evidence type="ECO:0000256" key="3">
    <source>
        <dbReference type="ARBA" id="ARBA00023163"/>
    </source>
</evidence>
<dbReference type="Pfam" id="PF12802">
    <property type="entry name" value="MarR_2"/>
    <property type="match status" value="1"/>
</dbReference>
<dbReference type="GO" id="GO:0006950">
    <property type="term" value="P:response to stress"/>
    <property type="evidence" value="ECO:0007669"/>
    <property type="project" value="TreeGrafter"/>
</dbReference>
<evidence type="ECO:0000313" key="5">
    <source>
        <dbReference type="EMBL" id="SHO66048.1"/>
    </source>
</evidence>
<accession>A0A1M7ZMB7</accession>
<gene>
    <name evidence="5" type="ORF">SAMN02745172_02699</name>
</gene>
<keyword evidence="3" id="KW-0804">Transcription</keyword>
<keyword evidence="2 5" id="KW-0238">DNA-binding</keyword>
<dbReference type="SUPFAM" id="SSF46785">
    <property type="entry name" value="Winged helix' DNA-binding domain"/>
    <property type="match status" value="1"/>
</dbReference>
<dbReference type="PROSITE" id="PS01117">
    <property type="entry name" value="HTH_MARR_1"/>
    <property type="match status" value="1"/>
</dbReference>
<proteinExistence type="predicted"/>
<sequence>MNDPFVPTLIEVTIVHDYVNMADVISSPSDSSSRVRAAPARVAATTRSGAIIPADAGEADPEAPQYDLIELLFFAYRAFIGRPDRVLAEFGFGRAHHRVLHFVVRNPGIRVADLLDILKITKQSLGRVLKQLIDTGFIDQRPGPDDRRERLLYATEAGKQLSFRLSMLQSRQIEAALGGLGPEGAGDVRRFLTLLAATDAGEKRSGAATEADEEDA</sequence>
<evidence type="ECO:0000259" key="4">
    <source>
        <dbReference type="PROSITE" id="PS50995"/>
    </source>
</evidence>
<reference evidence="5 6" key="1">
    <citation type="submission" date="2016-12" db="EMBL/GenBank/DDBJ databases">
        <authorList>
            <person name="Song W.-J."/>
            <person name="Kurnit D.M."/>
        </authorList>
    </citation>
    <scope>NUCLEOTIDE SEQUENCE [LARGE SCALE GENOMIC DNA]</scope>
    <source>
        <strain evidence="5 6">DSM 19599</strain>
    </source>
</reference>